<proteinExistence type="predicted"/>
<dbReference type="EMBL" id="CASHTH010002765">
    <property type="protein sequence ID" value="CAI8034988.1"/>
    <property type="molecule type" value="Genomic_DNA"/>
</dbReference>
<organism evidence="1 2">
    <name type="scientific">Geodia barretti</name>
    <name type="common">Barrett's horny sponge</name>
    <dbReference type="NCBI Taxonomy" id="519541"/>
    <lineage>
        <taxon>Eukaryota</taxon>
        <taxon>Metazoa</taxon>
        <taxon>Porifera</taxon>
        <taxon>Demospongiae</taxon>
        <taxon>Heteroscleromorpha</taxon>
        <taxon>Tetractinellida</taxon>
        <taxon>Astrophorina</taxon>
        <taxon>Geodiidae</taxon>
        <taxon>Geodia</taxon>
    </lineage>
</organism>
<evidence type="ECO:0000313" key="2">
    <source>
        <dbReference type="Proteomes" id="UP001174909"/>
    </source>
</evidence>
<evidence type="ECO:0000313" key="1">
    <source>
        <dbReference type="EMBL" id="CAI8034988.1"/>
    </source>
</evidence>
<dbReference type="PROSITE" id="PS51257">
    <property type="entry name" value="PROKAR_LIPOPROTEIN"/>
    <property type="match status" value="1"/>
</dbReference>
<accession>A0AA35WV54</accession>
<sequence length="97" mass="10655">MHRRDDFSPGCTHPAMVGCCVAFSKPKQGRAALMGTKLHLYNGRVCPLCSATPAKECCRKAAMNTTHAWSCSFTCGYIHTIDIHMQVYTGKATPFTE</sequence>
<reference evidence="1" key="1">
    <citation type="submission" date="2023-03" db="EMBL/GenBank/DDBJ databases">
        <authorList>
            <person name="Steffen K."/>
            <person name="Cardenas P."/>
        </authorList>
    </citation>
    <scope>NUCLEOTIDE SEQUENCE</scope>
</reference>
<keyword evidence="2" id="KW-1185">Reference proteome</keyword>
<name>A0AA35WV54_GEOBA</name>
<comment type="caution">
    <text evidence="1">The sequence shown here is derived from an EMBL/GenBank/DDBJ whole genome shotgun (WGS) entry which is preliminary data.</text>
</comment>
<gene>
    <name evidence="1" type="ORF">GBAR_LOCUS19637</name>
</gene>
<dbReference type="Proteomes" id="UP001174909">
    <property type="component" value="Unassembled WGS sequence"/>
</dbReference>
<protein>
    <submittedName>
        <fullName evidence="1">Uncharacterized protein</fullName>
    </submittedName>
</protein>
<dbReference type="AlphaFoldDB" id="A0AA35WV54"/>